<sequence length="87" mass="9220">MALQLAAKGRHKPTLEAAHQEVLTARKSTSQTVDAISVDLIKADNVDATLRSVGRVPDIVICSAGALPNTVGFSPRSHPALSPHAWR</sequence>
<evidence type="ECO:0000313" key="2">
    <source>
        <dbReference type="Proteomes" id="UP001213799"/>
    </source>
</evidence>
<accession>A0AAD6E807</accession>
<keyword evidence="2" id="KW-1185">Reference proteome</keyword>
<dbReference type="RefSeq" id="XP_056753580.1">
    <property type="nucleotide sequence ID" value="XM_056897795.1"/>
</dbReference>
<proteinExistence type="predicted"/>
<comment type="caution">
    <text evidence="1">The sequence shown here is derived from an EMBL/GenBank/DDBJ whole genome shotgun (WGS) entry which is preliminary data.</text>
</comment>
<reference evidence="1" key="2">
    <citation type="submission" date="2023-01" db="EMBL/GenBank/DDBJ databases">
        <authorList>
            <person name="Petersen C."/>
        </authorList>
    </citation>
    <scope>NUCLEOTIDE SEQUENCE</scope>
    <source>
        <strain evidence="1">IBT 12815</strain>
    </source>
</reference>
<protein>
    <submittedName>
        <fullName evidence="1">NAD(P)-binding protein</fullName>
    </submittedName>
</protein>
<name>A0AAD6E807_9EURO</name>
<organism evidence="1 2">
    <name type="scientific">Penicillium hordei</name>
    <dbReference type="NCBI Taxonomy" id="40994"/>
    <lineage>
        <taxon>Eukaryota</taxon>
        <taxon>Fungi</taxon>
        <taxon>Dikarya</taxon>
        <taxon>Ascomycota</taxon>
        <taxon>Pezizomycotina</taxon>
        <taxon>Eurotiomycetes</taxon>
        <taxon>Eurotiomycetidae</taxon>
        <taxon>Eurotiales</taxon>
        <taxon>Aspergillaceae</taxon>
        <taxon>Penicillium</taxon>
    </lineage>
</organism>
<evidence type="ECO:0000313" key="1">
    <source>
        <dbReference type="EMBL" id="KAJ5603782.1"/>
    </source>
</evidence>
<dbReference type="AlphaFoldDB" id="A0AAD6E807"/>
<gene>
    <name evidence="1" type="ORF">N7537_006738</name>
</gene>
<dbReference type="EMBL" id="JAQJAE010000003">
    <property type="protein sequence ID" value="KAJ5603782.1"/>
    <property type="molecule type" value="Genomic_DNA"/>
</dbReference>
<reference evidence="1" key="1">
    <citation type="journal article" date="2023" name="IMA Fungus">
        <title>Comparative genomic study of the Penicillium genus elucidates a diverse pangenome and 15 lateral gene transfer events.</title>
        <authorList>
            <person name="Petersen C."/>
            <person name="Sorensen T."/>
            <person name="Nielsen M.R."/>
            <person name="Sondergaard T.E."/>
            <person name="Sorensen J.L."/>
            <person name="Fitzpatrick D.A."/>
            <person name="Frisvad J.C."/>
            <person name="Nielsen K.L."/>
        </authorList>
    </citation>
    <scope>NUCLEOTIDE SEQUENCE</scope>
    <source>
        <strain evidence="1">IBT 12815</strain>
    </source>
</reference>
<dbReference type="GeneID" id="81588037"/>
<dbReference type="Proteomes" id="UP001213799">
    <property type="component" value="Unassembled WGS sequence"/>
</dbReference>